<reference evidence="7" key="1">
    <citation type="submission" date="2023-03" db="EMBL/GenBank/DDBJ databases">
        <title>Andean soil-derived lignocellulolytic bacterial consortium as a source of novel taxa and putative plastic-active enzymes.</title>
        <authorList>
            <person name="Diaz-Garcia L."/>
            <person name="Chuvochina M."/>
            <person name="Feuerriegel G."/>
            <person name="Bunk B."/>
            <person name="Sproer C."/>
            <person name="Streit W.R."/>
            <person name="Rodriguez L.M."/>
            <person name="Overmann J."/>
            <person name="Jimenez D.J."/>
        </authorList>
    </citation>
    <scope>NUCLEOTIDE SEQUENCE</scope>
    <source>
        <strain evidence="7">MAG 2441</strain>
    </source>
</reference>
<dbReference type="AlphaFoldDB" id="A0AA95JBH9"/>
<evidence type="ECO:0000259" key="6">
    <source>
        <dbReference type="PROSITE" id="PS51910"/>
    </source>
</evidence>
<comment type="similarity">
    <text evidence="4">Belongs to the glycosyl hydrolase 18 family.</text>
</comment>
<feature type="domain" description="GH18" evidence="6">
    <location>
        <begin position="223"/>
        <end position="532"/>
    </location>
</feature>
<feature type="domain" description="SLH" evidence="5">
    <location>
        <begin position="154"/>
        <end position="216"/>
    </location>
</feature>
<dbReference type="InterPro" id="IPR001579">
    <property type="entry name" value="Glyco_hydro_18_chit_AS"/>
</dbReference>
<dbReference type="Pfam" id="PF00395">
    <property type="entry name" value="SLH"/>
    <property type="match status" value="3"/>
</dbReference>
<keyword evidence="1 3" id="KW-0378">Hydrolase</keyword>
<keyword evidence="8" id="KW-1185">Reference proteome</keyword>
<dbReference type="PANTHER" id="PTHR46066">
    <property type="entry name" value="CHITINASE DOMAIN-CONTAINING PROTEIN 1 FAMILY MEMBER"/>
    <property type="match status" value="1"/>
</dbReference>
<dbReference type="SUPFAM" id="SSF51445">
    <property type="entry name" value="(Trans)glycosidases"/>
    <property type="match status" value="1"/>
</dbReference>
<evidence type="ECO:0000256" key="3">
    <source>
        <dbReference type="RuleBase" id="RU000489"/>
    </source>
</evidence>
<dbReference type="GO" id="GO:0004553">
    <property type="term" value="F:hydrolase activity, hydrolyzing O-glycosyl compounds"/>
    <property type="evidence" value="ECO:0007669"/>
    <property type="project" value="InterPro"/>
</dbReference>
<dbReference type="Gene3D" id="3.10.50.10">
    <property type="match status" value="1"/>
</dbReference>
<feature type="domain" description="SLH" evidence="5">
    <location>
        <begin position="90"/>
        <end position="153"/>
    </location>
</feature>
<keyword evidence="2 3" id="KW-0326">Glycosidase</keyword>
<feature type="domain" description="SLH" evidence="5">
    <location>
        <begin position="29"/>
        <end position="89"/>
    </location>
</feature>
<evidence type="ECO:0000256" key="1">
    <source>
        <dbReference type="ARBA" id="ARBA00022801"/>
    </source>
</evidence>
<dbReference type="GO" id="GO:0005975">
    <property type="term" value="P:carbohydrate metabolic process"/>
    <property type="evidence" value="ECO:0007669"/>
    <property type="project" value="InterPro"/>
</dbReference>
<evidence type="ECO:0000256" key="4">
    <source>
        <dbReference type="RuleBase" id="RU004453"/>
    </source>
</evidence>
<evidence type="ECO:0000256" key="2">
    <source>
        <dbReference type="ARBA" id="ARBA00023295"/>
    </source>
</evidence>
<evidence type="ECO:0000313" key="8">
    <source>
        <dbReference type="Proteomes" id="UP001178662"/>
    </source>
</evidence>
<gene>
    <name evidence="7" type="ORF">P0Y55_16270</name>
</gene>
<sequence length="536" mass="59350">MKGTLVRVATATVAIISAAIISYQTVSADRKLPFNDISTSYARNEIIDLYNRGIITGTSLTTYSPVDSITRAEFITLLDRLLSLEPVISPVTPYTDLAQSAWYYGWIQAAVQLQLASGTSATTFAPLKAVTRQEAAVFIVRALKQAASVASTHSTFKDGSQIANWANAAVTVVNKLGLMKGDGTGNFRPSDPITRQEAAMLIYRVVHTDSWPTEMVEESQERIVLGWQYGQTVAEFESNIQQSNVNTLSPRWYFVGGTGSVSDSTDLSLVTWAKKNDKRIWAMVGNRSDQEATHQLLSNTTASHVAINQLLAIVNKYGLDGLNIDFENVEPKDRDNLTTFISILAEKLHAVDAILSIDVSPDLGTDWTDAFDYTALGRRVDYIVMMGYDEHYGGSVSAGPNASLPYVQRAIDKLQAHVSSDKVILAMPFYNRDWTLKVDGTASSSMYISLPEQNGRIKTYSLKPVWNASLGQYVASYTEQSMKHTIWFEDGRSLIAKYRLAVKERLGGVAYWYIGGESVDVWSSMRNAERFNDYSF</sequence>
<dbReference type="InterPro" id="IPR011583">
    <property type="entry name" value="Chitinase_II/V-like_cat"/>
</dbReference>
<accession>A0AA95JBH9</accession>
<dbReference type="SMART" id="SM00636">
    <property type="entry name" value="Glyco_18"/>
    <property type="match status" value="1"/>
</dbReference>
<dbReference type="PROSITE" id="PS51272">
    <property type="entry name" value="SLH"/>
    <property type="match status" value="3"/>
</dbReference>
<dbReference type="EMBL" id="CP119317">
    <property type="protein sequence ID" value="WEK54096.1"/>
    <property type="molecule type" value="Genomic_DNA"/>
</dbReference>
<name>A0AA95JBH9_9BACL</name>
<dbReference type="PROSITE" id="PS01095">
    <property type="entry name" value="GH18_1"/>
    <property type="match status" value="1"/>
</dbReference>
<dbReference type="PANTHER" id="PTHR46066:SF2">
    <property type="entry name" value="CHITINASE DOMAIN-CONTAINING PROTEIN 1"/>
    <property type="match status" value="1"/>
</dbReference>
<dbReference type="Pfam" id="PF00704">
    <property type="entry name" value="Glyco_hydro_18"/>
    <property type="match status" value="1"/>
</dbReference>
<evidence type="ECO:0000259" key="5">
    <source>
        <dbReference type="PROSITE" id="PS51272"/>
    </source>
</evidence>
<proteinExistence type="inferred from homology"/>
<organism evidence="7 8">
    <name type="scientific">Candidatus Cohnella colombiensis</name>
    <dbReference type="NCBI Taxonomy" id="3121368"/>
    <lineage>
        <taxon>Bacteria</taxon>
        <taxon>Bacillati</taxon>
        <taxon>Bacillota</taxon>
        <taxon>Bacilli</taxon>
        <taxon>Bacillales</taxon>
        <taxon>Paenibacillaceae</taxon>
        <taxon>Cohnella</taxon>
    </lineage>
</organism>
<evidence type="ECO:0000313" key="7">
    <source>
        <dbReference type="EMBL" id="WEK54096.1"/>
    </source>
</evidence>
<dbReference type="GO" id="GO:0008061">
    <property type="term" value="F:chitin binding"/>
    <property type="evidence" value="ECO:0007669"/>
    <property type="project" value="InterPro"/>
</dbReference>
<dbReference type="Proteomes" id="UP001178662">
    <property type="component" value="Chromosome"/>
</dbReference>
<dbReference type="PROSITE" id="PS51910">
    <property type="entry name" value="GH18_2"/>
    <property type="match status" value="1"/>
</dbReference>
<dbReference type="InterPro" id="IPR017853">
    <property type="entry name" value="GH"/>
</dbReference>
<dbReference type="Gene3D" id="3.20.20.80">
    <property type="entry name" value="Glycosidases"/>
    <property type="match status" value="1"/>
</dbReference>
<dbReference type="InterPro" id="IPR001223">
    <property type="entry name" value="Glyco_hydro18_cat"/>
</dbReference>
<protein>
    <submittedName>
        <fullName evidence="7">S-layer homology domain-containing protein</fullName>
    </submittedName>
</protein>
<dbReference type="InterPro" id="IPR001119">
    <property type="entry name" value="SLH_dom"/>
</dbReference>
<dbReference type="InterPro" id="IPR029070">
    <property type="entry name" value="Chitinase_insertion_sf"/>
</dbReference>